<dbReference type="InterPro" id="IPR013784">
    <property type="entry name" value="Carb-bd-like_fold"/>
</dbReference>
<evidence type="ECO:0000256" key="1">
    <source>
        <dbReference type="ARBA" id="ARBA00004613"/>
    </source>
</evidence>
<evidence type="ECO:0000256" key="5">
    <source>
        <dbReference type="SAM" id="SignalP"/>
    </source>
</evidence>
<dbReference type="GO" id="GO:0005576">
    <property type="term" value="C:extracellular region"/>
    <property type="evidence" value="ECO:0007669"/>
    <property type="project" value="UniProtKB-SubCell"/>
</dbReference>
<evidence type="ECO:0000256" key="3">
    <source>
        <dbReference type="ARBA" id="ARBA00022729"/>
    </source>
</evidence>
<dbReference type="Gene3D" id="2.60.40.10">
    <property type="entry name" value="Immunoglobulins"/>
    <property type="match status" value="2"/>
</dbReference>
<evidence type="ECO:0000259" key="6">
    <source>
        <dbReference type="Pfam" id="PF17210"/>
    </source>
</evidence>
<feature type="chain" id="PRO_5037519903" description="SD-repeat containing protein B domain-containing protein" evidence="5">
    <location>
        <begin position="26"/>
        <end position="1765"/>
    </location>
</feature>
<dbReference type="EMBL" id="JAEKNR010000063">
    <property type="protein sequence ID" value="MBJ7597496.1"/>
    <property type="molecule type" value="Genomic_DNA"/>
</dbReference>
<feature type="region of interest" description="Disordered" evidence="4">
    <location>
        <begin position="33"/>
        <end position="62"/>
    </location>
</feature>
<feature type="compositionally biased region" description="Polar residues" evidence="4">
    <location>
        <begin position="42"/>
        <end position="58"/>
    </location>
</feature>
<dbReference type="InterPro" id="IPR033764">
    <property type="entry name" value="Sdr_B"/>
</dbReference>
<dbReference type="SUPFAM" id="SSF51126">
    <property type="entry name" value="Pectin lyase-like"/>
    <property type="match status" value="1"/>
</dbReference>
<dbReference type="InterPro" id="IPR013783">
    <property type="entry name" value="Ig-like_fold"/>
</dbReference>
<feature type="region of interest" description="Disordered" evidence="4">
    <location>
        <begin position="868"/>
        <end position="889"/>
    </location>
</feature>
<feature type="compositionally biased region" description="Polar residues" evidence="4">
    <location>
        <begin position="877"/>
        <end position="889"/>
    </location>
</feature>
<comment type="subcellular location">
    <subcellularLocation>
        <location evidence="1">Secreted</location>
    </subcellularLocation>
</comment>
<feature type="non-terminal residue" evidence="7">
    <location>
        <position position="1765"/>
    </location>
</feature>
<evidence type="ECO:0000313" key="7">
    <source>
        <dbReference type="EMBL" id="MBJ7597496.1"/>
    </source>
</evidence>
<evidence type="ECO:0000256" key="4">
    <source>
        <dbReference type="SAM" id="MobiDB-lite"/>
    </source>
</evidence>
<dbReference type="Proteomes" id="UP000612893">
    <property type="component" value="Unassembled WGS sequence"/>
</dbReference>
<keyword evidence="8" id="KW-1185">Reference proteome</keyword>
<keyword evidence="3 5" id="KW-0732">Signal</keyword>
<feature type="region of interest" description="Disordered" evidence="4">
    <location>
        <begin position="125"/>
        <end position="156"/>
    </location>
</feature>
<organism evidence="7 8">
    <name type="scientific">Candidatus Nephthysia bennettiae</name>
    <dbReference type="NCBI Taxonomy" id="3127016"/>
    <lineage>
        <taxon>Bacteria</taxon>
        <taxon>Bacillati</taxon>
        <taxon>Candidatus Dormiibacterota</taxon>
        <taxon>Candidatus Dormibacteria</taxon>
        <taxon>Candidatus Dormibacterales</taxon>
        <taxon>Candidatus Dormibacteraceae</taxon>
        <taxon>Candidatus Nephthysia</taxon>
    </lineage>
</organism>
<evidence type="ECO:0000256" key="2">
    <source>
        <dbReference type="ARBA" id="ARBA00022525"/>
    </source>
</evidence>
<dbReference type="GO" id="GO:0030246">
    <property type="term" value="F:carbohydrate binding"/>
    <property type="evidence" value="ECO:0007669"/>
    <property type="project" value="InterPro"/>
</dbReference>
<keyword evidence="2" id="KW-0964">Secreted</keyword>
<evidence type="ECO:0000313" key="8">
    <source>
        <dbReference type="Proteomes" id="UP000612893"/>
    </source>
</evidence>
<dbReference type="InterPro" id="IPR011050">
    <property type="entry name" value="Pectin_lyase_fold/virulence"/>
</dbReference>
<comment type="caution">
    <text evidence="7">The sequence shown here is derived from an EMBL/GenBank/DDBJ whole genome shotgun (WGS) entry which is preliminary data.</text>
</comment>
<dbReference type="SUPFAM" id="SSF117074">
    <property type="entry name" value="Hypothetical protein PA1324"/>
    <property type="match status" value="1"/>
</dbReference>
<proteinExistence type="predicted"/>
<feature type="signal peptide" evidence="5">
    <location>
        <begin position="1"/>
        <end position="25"/>
    </location>
</feature>
<name>A0A934K6U2_9BACT</name>
<feature type="domain" description="SD-repeat containing protein B" evidence="6">
    <location>
        <begin position="524"/>
        <end position="579"/>
    </location>
</feature>
<sequence length="1765" mass="186583">MRLWLVLIAAVAVILPSLTITTVHAQALAPAVRAATPPPPTSSVKLQVQSARNGSSGRNAPRALQNVNNYRWLINLDNTGRPEQGNDNPLCHPSTNRPGVQTPGGYPEGCYWPSVRFNAASPALSEGTQTDWNRTKPLPTFDGTRGLPDKCDGNGNPVKGNNPAALTAVPCKYLVSVAADGYQLGGSHFTVPNASGTVRVFLNPYPVPLGTIRIKVFNDNGPADGTFDEQTEPGLVGFLGIVSDFDGQVSADYFGNPLCTQYQTNSAGQIVLNSRGQPTPLPARDPAPPGPSGYFNPTVPGRCLSDTNGDIVIPNMAPNHYTTEVTPPDADNTPGHRWIQTTTLEGAHDHDVWIMPNDTGLDTELVVGGEAVPWVQFGFSKQAAPPDTWACPSGGIQGQTAGCGQIKGQLFGAIPYVPGIGALPGVGGANGNSGLKLDRPIDRGWVAINSLDASTGDFDRAVASFPTNADGSFTVNNVPDGDYFLTIWDEPQDYALDRFNVTISHGQVVDMGVLPLLGWFTRISGHVFIDKNGNGRQDPGEQGLFHGLVQNLNRTNNAMEGGINTTYTDNSGYYEFTEAYPLGLMSINQFFVTRFKTSGVTWQACNDPQEHTIVAPMVDVSYLPVIGHCGRLDWGIKPYDASSGENGGIVATMLYDEIRTKFNARQAQSYDYQTGIPGFRFEQYSPVKGAGPGGTDPLTGYALNADGSYQTVQPLQPSNGKDCSTVDPSVACYQSEANNRPAQCYPRDANGNPIGFDPADPRSLDFYTFGGACIETGAQSTQFGLGTDNPNPPVNHPVQTVDGNYGFGGPPGDTLIRATAPVDTVLPPDPNGNDLPLYKTTTEQDVNLFSAAQFIPQNADKSNVAWPPNPGPAHQMPTGNIEENPNTTSPGPDPICAGSTFKVHVSNRDTLANGGSPLEGQTRHLCDTKLLNIQAGQSSAPNFHVRTVVDIPLPTHFSGYIVDDISVATNRKSTAFGEVQGIPGVPIGIYDWTGRRNYSVNSDYNGVWEVLMPSAEIFNCPTPAQTCPNVYRFVGNDPGQPGRPNLNYNPSYRTISANFQAWPNMLVPADTAPTRVVTSVEAPGAQFTAVSPCGIKQLQPQLFAVSPAPYSRANEGNKTVTIDGANFGASGRVEFTPESTGVPIQLPQVGAWTDNQVRVRIGNNVTVSGKKIPAGAGMLHVIQNVVDPVTHVMGTSTTNGVTFHVFGTAYNPHVIEVGYHKQIDPFQKNAQGKFVHPFAIQDALDLAAQQWQAWGAPQVANGRPLQDVANDPNGQYLVVVYPHWNPARGQNQSFVPFGTYFENLIVHSPVKLQGVGPGGAYKDGTGTTVAIQGSVIDGRFFSTMTSAATDGADTGEGGVDIGPSDPGEPMVQHWVQLLEAIQTSTLGTGLQPVTGGIAWSGVQQPLGEGAVVTVLGTTGTYNTKGFNSAIDGFTISGGDQNGLPGNLNEVAGTKTGPFPEPTNTDEAAGAIAVQGGAVYVNGGTDNYRITNNSIRQNSGSYGAVRFGTLFQSDPALEGGMSHNWNAAVSHNAFVANGGTNLAGAVGLFTDTKNYSIDHNTFCMNASAEYGGAISHHGYSPGGKISYNRMFLNTAFDEGGAITIASEPAFKVFTGPDIIPIPDPAGFTQGTGDVSIDHNYIGDNLAQDDGGALRIMGTAGTRGLSPITITNNMITNNVSAHEGAALSLFDAPVLNLVNNTIAKNITTATAVTSNGSPAPGGVSTGLNSAGLNTLLQSTTEQPPAWMNTSSWPTFSNALVQNDVFWD</sequence>
<reference evidence="7" key="1">
    <citation type="submission" date="2020-10" db="EMBL/GenBank/DDBJ databases">
        <title>Ca. Dormibacterota MAGs.</title>
        <authorList>
            <person name="Montgomery K."/>
        </authorList>
    </citation>
    <scope>NUCLEOTIDE SEQUENCE [LARGE SCALE GENOMIC DNA]</scope>
    <source>
        <strain evidence="7">SC8812_S17_10</strain>
    </source>
</reference>
<gene>
    <name evidence="7" type="ORF">JF922_05345</name>
</gene>
<accession>A0A934K6U2</accession>
<protein>
    <recommendedName>
        <fullName evidence="6">SD-repeat containing protein B domain-containing protein</fullName>
    </recommendedName>
</protein>
<dbReference type="SUPFAM" id="SSF49452">
    <property type="entry name" value="Starch-binding domain-like"/>
    <property type="match status" value="1"/>
</dbReference>
<dbReference type="Pfam" id="PF17210">
    <property type="entry name" value="SdrD_B"/>
    <property type="match status" value="1"/>
</dbReference>
<feature type="region of interest" description="Disordered" evidence="4">
    <location>
        <begin position="77"/>
        <end position="105"/>
    </location>
</feature>